<sequence length="341" mass="36477">MVERLGVAVVGGGFMGGVHAEVLTADPRVELRWVVDRDERVGTDLASRFGARVTTTLDEALADDTVKLVVVATPAATHEPIAAQVIAAGRNVLVEKPLVLSTGHARQLAAAARERGVVLAHGGNFVYAPKFVRAHELAADREALGTVHSVRVAFRTSGPDTDWFRSKATAGGGALTDLGWHAVELCRWMLGKPAIRAVTACTRQLSAAGDVEDQGVVLIEFADGAIGQCDVSWACPGGEQLTVEVIGTEGLVTADLWQGMGVEAYTNTKFGAVWEPNQGWLRPEWEWIRNSGYVHQDRQVVDAVLDGRPMTHNPDDAVAVVETLEAAYRSAADGRKVEMNA</sequence>
<keyword evidence="1" id="KW-0560">Oxidoreductase</keyword>
<dbReference type="RefSeq" id="WP_416901991.1">
    <property type="nucleotide sequence ID" value="NZ_CP182316.1"/>
</dbReference>
<dbReference type="EMBL" id="JQ975418">
    <property type="protein sequence ID" value="AGB13899.1"/>
    <property type="molecule type" value="Genomic_DNA"/>
</dbReference>
<dbReference type="AlphaFoldDB" id="A0A0K0K516"/>
<dbReference type="InterPro" id="IPR055170">
    <property type="entry name" value="GFO_IDH_MocA-like_dom"/>
</dbReference>
<evidence type="ECO:0000256" key="1">
    <source>
        <dbReference type="ARBA" id="ARBA00023002"/>
    </source>
</evidence>
<accession>A0A0K0K516</accession>
<dbReference type="InterPro" id="IPR036291">
    <property type="entry name" value="NAD(P)-bd_dom_sf"/>
</dbReference>
<dbReference type="Gene3D" id="3.30.360.10">
    <property type="entry name" value="Dihydrodipicolinate Reductase, domain 2"/>
    <property type="match status" value="1"/>
</dbReference>
<dbReference type="SUPFAM" id="SSF55347">
    <property type="entry name" value="Glyceraldehyde-3-phosphate dehydrogenase-like, C-terminal domain"/>
    <property type="match status" value="1"/>
</dbReference>
<evidence type="ECO:0000259" key="2">
    <source>
        <dbReference type="Pfam" id="PF01408"/>
    </source>
</evidence>
<organism evidence="4">
    <name type="scientific">Micromonospora echinospora</name>
    <name type="common">Micromonospora purpurea</name>
    <dbReference type="NCBI Taxonomy" id="1877"/>
    <lineage>
        <taxon>Bacteria</taxon>
        <taxon>Bacillati</taxon>
        <taxon>Actinomycetota</taxon>
        <taxon>Actinomycetes</taxon>
        <taxon>Micromonosporales</taxon>
        <taxon>Micromonosporaceae</taxon>
        <taxon>Micromonospora</taxon>
    </lineage>
</organism>
<dbReference type="Pfam" id="PF01408">
    <property type="entry name" value="GFO_IDH_MocA"/>
    <property type="match status" value="1"/>
</dbReference>
<dbReference type="Pfam" id="PF22725">
    <property type="entry name" value="GFO_IDH_MocA_C3"/>
    <property type="match status" value="1"/>
</dbReference>
<dbReference type="InterPro" id="IPR050463">
    <property type="entry name" value="Gfo/Idh/MocA_oxidrdct_glycsds"/>
</dbReference>
<dbReference type="PANTHER" id="PTHR43818:SF11">
    <property type="entry name" value="BCDNA.GH03377"/>
    <property type="match status" value="1"/>
</dbReference>
<evidence type="ECO:0000313" key="4">
    <source>
        <dbReference type="EMBL" id="AGB13899.1"/>
    </source>
</evidence>
<reference evidence="4" key="1">
    <citation type="submission" date="2012-04" db="EMBL/GenBank/DDBJ databases">
        <title>Construction of gene library of gentamicin biosynthetic gene cluster and function research of characteristic genes.</title>
        <authorList>
            <person name="Hong W."/>
            <person name="Pan C."/>
        </authorList>
    </citation>
    <scope>NUCLEOTIDE SEQUENCE</scope>
    <source>
        <strain evidence="4">G1008</strain>
    </source>
</reference>
<gene>
    <name evidence="4" type="primary">genD2</name>
</gene>
<proteinExistence type="predicted"/>
<dbReference type="Gene3D" id="3.40.50.720">
    <property type="entry name" value="NAD(P)-binding Rossmann-like Domain"/>
    <property type="match status" value="1"/>
</dbReference>
<feature type="domain" description="GFO/IDH/MocA-like oxidoreductase" evidence="3">
    <location>
        <begin position="140"/>
        <end position="251"/>
    </location>
</feature>
<dbReference type="InterPro" id="IPR000683">
    <property type="entry name" value="Gfo/Idh/MocA-like_OxRdtase_N"/>
</dbReference>
<name>A0A0K0K516_MICEC</name>
<dbReference type="GO" id="GO:0000166">
    <property type="term" value="F:nucleotide binding"/>
    <property type="evidence" value="ECO:0007669"/>
    <property type="project" value="InterPro"/>
</dbReference>
<dbReference type="SUPFAM" id="SSF51735">
    <property type="entry name" value="NAD(P)-binding Rossmann-fold domains"/>
    <property type="match status" value="1"/>
</dbReference>
<evidence type="ECO:0000259" key="3">
    <source>
        <dbReference type="Pfam" id="PF22725"/>
    </source>
</evidence>
<dbReference type="GO" id="GO:0016491">
    <property type="term" value="F:oxidoreductase activity"/>
    <property type="evidence" value="ECO:0007669"/>
    <property type="project" value="UniProtKB-KW"/>
</dbReference>
<feature type="domain" description="Gfo/Idh/MocA-like oxidoreductase N-terminal" evidence="2">
    <location>
        <begin position="6"/>
        <end position="120"/>
    </location>
</feature>
<protein>
    <submittedName>
        <fullName evidence="4">Putative gentamicin oxidoreductase</fullName>
    </submittedName>
</protein>
<dbReference type="PANTHER" id="PTHR43818">
    <property type="entry name" value="BCDNA.GH03377"/>
    <property type="match status" value="1"/>
</dbReference>